<proteinExistence type="inferred from homology"/>
<dbReference type="EMBL" id="OV696698">
    <property type="protein sequence ID" value="CAH1243704.1"/>
    <property type="molecule type" value="Genomic_DNA"/>
</dbReference>
<gene>
    <name evidence="3" type="primary">Hypp7142</name>
    <name evidence="3" type="ORF">BLAG_LOCUS6588</name>
</gene>
<evidence type="ECO:0000256" key="1">
    <source>
        <dbReference type="ARBA" id="ARBA00010918"/>
    </source>
</evidence>
<dbReference type="Pfam" id="PF22248">
    <property type="entry name" value="ERMP1_C"/>
    <property type="match status" value="1"/>
</dbReference>
<comment type="similarity">
    <text evidence="1">Belongs to the peptidase M28 family.</text>
</comment>
<dbReference type="InterPro" id="IPR053973">
    <property type="entry name" value="ERMP1-like_C"/>
</dbReference>
<keyword evidence="4" id="KW-1185">Reference proteome</keyword>
<accession>A0A8K0E7S9</accession>
<dbReference type="Proteomes" id="UP000838412">
    <property type="component" value="Chromosome 13"/>
</dbReference>
<evidence type="ECO:0000313" key="3">
    <source>
        <dbReference type="EMBL" id="CAH1243704.1"/>
    </source>
</evidence>
<sequence>MTLYISPKPNVYMVGWSLGEVPPPTVVLNGRQHYFVLYGRGYSAPPWQMYLEFTDSVSDNLCYVFQTAMKNPEALVEIAMSTHHFDDLGVNTDELERLYNSMPEWVHTKGWASNYNQWTY</sequence>
<organism evidence="3 4">
    <name type="scientific">Branchiostoma lanceolatum</name>
    <name type="common">Common lancelet</name>
    <name type="synonym">Amphioxus lanceolatum</name>
    <dbReference type="NCBI Taxonomy" id="7740"/>
    <lineage>
        <taxon>Eukaryota</taxon>
        <taxon>Metazoa</taxon>
        <taxon>Chordata</taxon>
        <taxon>Cephalochordata</taxon>
        <taxon>Leptocardii</taxon>
        <taxon>Amphioxiformes</taxon>
        <taxon>Branchiostomatidae</taxon>
        <taxon>Branchiostoma</taxon>
    </lineage>
</organism>
<reference evidence="3" key="1">
    <citation type="submission" date="2022-01" db="EMBL/GenBank/DDBJ databases">
        <authorList>
            <person name="Braso-Vives M."/>
        </authorList>
    </citation>
    <scope>NUCLEOTIDE SEQUENCE</scope>
</reference>
<evidence type="ECO:0000259" key="2">
    <source>
        <dbReference type="Pfam" id="PF22248"/>
    </source>
</evidence>
<name>A0A8K0E7S9_BRALA</name>
<dbReference type="AlphaFoldDB" id="A0A8K0E7S9"/>
<evidence type="ECO:0000313" key="4">
    <source>
        <dbReference type="Proteomes" id="UP000838412"/>
    </source>
</evidence>
<protein>
    <submittedName>
        <fullName evidence="3">Hypp7142 protein</fullName>
    </submittedName>
</protein>
<feature type="domain" description="Endoplasmic reticulum metallopeptidase 1-like C-terminal" evidence="2">
    <location>
        <begin position="1"/>
        <end position="118"/>
    </location>
</feature>